<accession>A0ABX5YP52</accession>
<dbReference type="RefSeq" id="WP_149302953.1">
    <property type="nucleotide sequence ID" value="NZ_CP042910.1"/>
</dbReference>
<sequence length="121" mass="13781">MKLQFSVAARNRKFSKAMDRIDPRFTALTDTYESVELAHPIHEAILVLITDNKDSGFLEEVENNDSFFQVLVGCSLRGGDDELAEDVFEILQKAMRLCPFATPDHETFEALFERLRPTVLS</sequence>
<protein>
    <submittedName>
        <fullName evidence="1">Uncharacterized protein</fullName>
    </submittedName>
</protein>
<proteinExistence type="predicted"/>
<reference evidence="1 2" key="1">
    <citation type="submission" date="2019-08" db="EMBL/GenBank/DDBJ databases">
        <title>Deep-cultivation of Planctomycetes and their phenomic and genomic characterization uncovers novel biology.</title>
        <authorList>
            <person name="Wiegand S."/>
            <person name="Jogler M."/>
            <person name="Boedeker C."/>
            <person name="Pinto D."/>
            <person name="Vollmers J."/>
            <person name="Rivas-Marin E."/>
            <person name="Kohn T."/>
            <person name="Peeters S.H."/>
            <person name="Heuer A."/>
            <person name="Rast P."/>
            <person name="Oberbeckmann S."/>
            <person name="Bunk B."/>
            <person name="Jeske O."/>
            <person name="Meyerdierks A."/>
            <person name="Storesund J.E."/>
            <person name="Kallscheuer N."/>
            <person name="Luecker S."/>
            <person name="Lage O.M."/>
            <person name="Pohl T."/>
            <person name="Merkel B.J."/>
            <person name="Hornburger P."/>
            <person name="Mueller R.-W."/>
            <person name="Bruemmer F."/>
            <person name="Labrenz M."/>
            <person name="Spormann A.M."/>
            <person name="Op den Camp H."/>
            <person name="Overmann J."/>
            <person name="Amann R."/>
            <person name="Jetten M.S.M."/>
            <person name="Mascher T."/>
            <person name="Medema M.H."/>
            <person name="Devos D.P."/>
            <person name="Kaster A.-K."/>
            <person name="Ovreas L."/>
            <person name="Rohde M."/>
            <person name="Galperin M.Y."/>
            <person name="Jogler C."/>
        </authorList>
    </citation>
    <scope>NUCLEOTIDE SEQUENCE [LARGE SCALE GENOMIC DNA]</scope>
    <source>
        <strain evidence="1 2">DSM 8797</strain>
    </source>
</reference>
<dbReference type="Proteomes" id="UP000322887">
    <property type="component" value="Chromosome"/>
</dbReference>
<keyword evidence="2" id="KW-1185">Reference proteome</keyword>
<evidence type="ECO:0000313" key="1">
    <source>
        <dbReference type="EMBL" id="QEG17340.1"/>
    </source>
</evidence>
<dbReference type="EMBL" id="CP042910">
    <property type="protein sequence ID" value="QEG17340.1"/>
    <property type="molecule type" value="Genomic_DNA"/>
</dbReference>
<name>A0ABX5YP52_9PLAN</name>
<dbReference type="GeneID" id="98647744"/>
<gene>
    <name evidence="1" type="ORF">GmarT_32200</name>
</gene>
<evidence type="ECO:0000313" key="2">
    <source>
        <dbReference type="Proteomes" id="UP000322887"/>
    </source>
</evidence>
<organism evidence="1 2">
    <name type="scientific">Gimesia maris</name>
    <dbReference type="NCBI Taxonomy" id="122"/>
    <lineage>
        <taxon>Bacteria</taxon>
        <taxon>Pseudomonadati</taxon>
        <taxon>Planctomycetota</taxon>
        <taxon>Planctomycetia</taxon>
        <taxon>Planctomycetales</taxon>
        <taxon>Planctomycetaceae</taxon>
        <taxon>Gimesia</taxon>
    </lineage>
</organism>